<evidence type="ECO:0000256" key="1">
    <source>
        <dbReference type="SAM" id="MobiDB-lite"/>
    </source>
</evidence>
<keyword evidence="4" id="KW-1185">Reference proteome</keyword>
<feature type="compositionally biased region" description="Polar residues" evidence="1">
    <location>
        <begin position="272"/>
        <end position="286"/>
    </location>
</feature>
<protein>
    <recommendedName>
        <fullName evidence="2">Reverse transcriptase domain-containing protein</fullName>
    </recommendedName>
</protein>
<dbReference type="Proteomes" id="UP001497623">
    <property type="component" value="Unassembled WGS sequence"/>
</dbReference>
<feature type="domain" description="Reverse transcriptase" evidence="2">
    <location>
        <begin position="1"/>
        <end position="112"/>
    </location>
</feature>
<dbReference type="PANTHER" id="PTHR48462">
    <property type="entry name" value="PROTEIN, PUTATIVE-RELATED"/>
    <property type="match status" value="1"/>
</dbReference>
<dbReference type="PANTHER" id="PTHR48462:SF1">
    <property type="entry name" value="PROTEIN, PUTATIVE-RELATED"/>
    <property type="match status" value="1"/>
</dbReference>
<dbReference type="EMBL" id="CAXKWB010002905">
    <property type="protein sequence ID" value="CAL4067969.1"/>
    <property type="molecule type" value="Genomic_DNA"/>
</dbReference>
<dbReference type="PROSITE" id="PS50878">
    <property type="entry name" value="RT_POL"/>
    <property type="match status" value="1"/>
</dbReference>
<accession>A0AAV2Q3B9</accession>
<dbReference type="InterPro" id="IPR000477">
    <property type="entry name" value="RT_dom"/>
</dbReference>
<evidence type="ECO:0000259" key="2">
    <source>
        <dbReference type="PROSITE" id="PS50878"/>
    </source>
</evidence>
<reference evidence="3 4" key="1">
    <citation type="submission" date="2024-05" db="EMBL/GenBank/DDBJ databases">
        <authorList>
            <person name="Wallberg A."/>
        </authorList>
    </citation>
    <scope>NUCLEOTIDE SEQUENCE [LARGE SCALE GENOMIC DNA]</scope>
</reference>
<sequence length="293" mass="32651">MGVQEGDPLGPLLFSLALQPILQRVNEGCSDHGLQLAFSYLDDLILAGEQSAVAHAFQWLRDLARQIGLDFNTTKCEVIPTAGQNSQIYKNLFPVDVKYKEDGNFELLGGPIGSSSFCNDHTSNRVEKAMEVLKALGELPDPQVALILLRHCAAFSKLVYSLRIVPHQKHSSALHNFDPTIQDCVETFLGCFFSETEWTLATLSTRMGGLGLRSTALHSSAYLASQVACHELCSQLDKNFIWDPSNNRTDTFHALTDFNSRVKPEKQRHSISEPNPRQQDLSQANERTFIMET</sequence>
<name>A0AAV2Q3B9_MEGNR</name>
<proteinExistence type="predicted"/>
<dbReference type="AlphaFoldDB" id="A0AAV2Q3B9"/>
<evidence type="ECO:0000313" key="3">
    <source>
        <dbReference type="EMBL" id="CAL4067969.1"/>
    </source>
</evidence>
<evidence type="ECO:0000313" key="4">
    <source>
        <dbReference type="Proteomes" id="UP001497623"/>
    </source>
</evidence>
<organism evidence="3 4">
    <name type="scientific">Meganyctiphanes norvegica</name>
    <name type="common">Northern krill</name>
    <name type="synonym">Thysanopoda norvegica</name>
    <dbReference type="NCBI Taxonomy" id="48144"/>
    <lineage>
        <taxon>Eukaryota</taxon>
        <taxon>Metazoa</taxon>
        <taxon>Ecdysozoa</taxon>
        <taxon>Arthropoda</taxon>
        <taxon>Crustacea</taxon>
        <taxon>Multicrustacea</taxon>
        <taxon>Malacostraca</taxon>
        <taxon>Eumalacostraca</taxon>
        <taxon>Eucarida</taxon>
        <taxon>Euphausiacea</taxon>
        <taxon>Euphausiidae</taxon>
        <taxon>Meganyctiphanes</taxon>
    </lineage>
</organism>
<dbReference type="Pfam" id="PF00078">
    <property type="entry name" value="RVT_1"/>
    <property type="match status" value="1"/>
</dbReference>
<feature type="compositionally biased region" description="Basic and acidic residues" evidence="1">
    <location>
        <begin position="262"/>
        <end position="271"/>
    </location>
</feature>
<comment type="caution">
    <text evidence="3">The sequence shown here is derived from an EMBL/GenBank/DDBJ whole genome shotgun (WGS) entry which is preliminary data.</text>
</comment>
<gene>
    <name evidence="3" type="ORF">MNOR_LOCUS6851</name>
</gene>
<feature type="region of interest" description="Disordered" evidence="1">
    <location>
        <begin position="262"/>
        <end position="293"/>
    </location>
</feature>